<reference evidence="4" key="2">
    <citation type="submission" date="2017-02" db="UniProtKB">
        <authorList>
            <consortium name="WormBaseParasite"/>
        </authorList>
    </citation>
    <scope>IDENTIFICATION</scope>
</reference>
<dbReference type="GO" id="GO:0008569">
    <property type="term" value="F:minus-end-directed microtubule motor activity"/>
    <property type="evidence" value="ECO:0007669"/>
    <property type="project" value="TreeGrafter"/>
</dbReference>
<dbReference type="WBParaSite" id="ACAC_0000352401-mRNA-1">
    <property type="protein sequence ID" value="ACAC_0000352401-mRNA-1"/>
    <property type="gene ID" value="ACAC_0000352401"/>
</dbReference>
<dbReference type="InterPro" id="IPR026983">
    <property type="entry name" value="DHC"/>
</dbReference>
<dbReference type="GO" id="GO:0097729">
    <property type="term" value="C:9+2 motile cilium"/>
    <property type="evidence" value="ECO:0007669"/>
    <property type="project" value="TreeGrafter"/>
</dbReference>
<keyword evidence="1" id="KW-0175">Coiled coil</keyword>
<dbReference type="Proteomes" id="UP000035642">
    <property type="component" value="Unassembled WGS sequence"/>
</dbReference>
<dbReference type="GO" id="GO:0051959">
    <property type="term" value="F:dynein light intermediate chain binding"/>
    <property type="evidence" value="ECO:0007669"/>
    <property type="project" value="InterPro"/>
</dbReference>
<dbReference type="GO" id="GO:0005930">
    <property type="term" value="C:axoneme"/>
    <property type="evidence" value="ECO:0007669"/>
    <property type="project" value="TreeGrafter"/>
</dbReference>
<dbReference type="Pfam" id="PF08393">
    <property type="entry name" value="DHC_N2"/>
    <property type="match status" value="1"/>
</dbReference>
<evidence type="ECO:0000259" key="2">
    <source>
        <dbReference type="Pfam" id="PF08393"/>
    </source>
</evidence>
<dbReference type="FunFam" id="1.20.140.100:FF:000002">
    <property type="entry name" value="Cytoplasmic dynein heavy chain 1"/>
    <property type="match status" value="1"/>
</dbReference>
<organism evidence="3 4">
    <name type="scientific">Angiostrongylus cantonensis</name>
    <name type="common">Rat lungworm</name>
    <dbReference type="NCBI Taxonomy" id="6313"/>
    <lineage>
        <taxon>Eukaryota</taxon>
        <taxon>Metazoa</taxon>
        <taxon>Ecdysozoa</taxon>
        <taxon>Nematoda</taxon>
        <taxon>Chromadorea</taxon>
        <taxon>Rhabditida</taxon>
        <taxon>Rhabditina</taxon>
        <taxon>Rhabditomorpha</taxon>
        <taxon>Strongyloidea</taxon>
        <taxon>Metastrongylidae</taxon>
        <taxon>Angiostrongylus</taxon>
    </lineage>
</organism>
<evidence type="ECO:0000256" key="1">
    <source>
        <dbReference type="SAM" id="Coils"/>
    </source>
</evidence>
<dbReference type="Gene3D" id="3.20.180.20">
    <property type="entry name" value="Dynein heavy chain, N-terminal domain 2"/>
    <property type="match status" value="1"/>
</dbReference>
<dbReference type="FunFam" id="3.20.180.20:FF:000002">
    <property type="entry name" value="Cytoplasmic dynein heavy chain 1"/>
    <property type="match status" value="1"/>
</dbReference>
<dbReference type="InterPro" id="IPR013602">
    <property type="entry name" value="Dynein_heavy_linker"/>
</dbReference>
<dbReference type="GO" id="GO:0060271">
    <property type="term" value="P:cilium assembly"/>
    <property type="evidence" value="ECO:0007669"/>
    <property type="project" value="TreeGrafter"/>
</dbReference>
<keyword evidence="3" id="KW-1185">Reference proteome</keyword>
<dbReference type="Gene3D" id="1.20.140.100">
    <property type="entry name" value="Dynein heavy chain, N-terminal domain 2"/>
    <property type="match status" value="1"/>
</dbReference>
<dbReference type="STRING" id="6313.A0A0K0D0D9"/>
<dbReference type="InterPro" id="IPR042222">
    <property type="entry name" value="Dynein_2_N"/>
</dbReference>
<sequence length="340" mass="38710">LEKLRFGNLIAASSNVIANVEQLKALNTKAQGEITIREAIQELEMWAAQAEFSFSEYKHSNGNTMKVIRDWKESINSVKDSQALLQSLKNSPFYAQFSDKTSIWETRLSDLDVYLPQMNDIQRKWVYLEPIFGRGALPAEASRFARVDSEFRLILSDIVRDARLVSLCNRQSLRKTLEQIIDQLHRCQKALNQFLEEKRSAFPRFYFLGDDDLLEILGQSTNPSVIQSHLKKLFQVSMIFKLSNGIDKVVFGTNNETILAIVSVQGEHVPLSHPVRVVAQVEVWLQDLSDEMRSTLRKMSVQAIGDDQLDPARFTFAHELLIDALSSLEAEPQPKELGMP</sequence>
<protein>
    <submittedName>
        <fullName evidence="4">DHC_N2 domain-containing protein</fullName>
    </submittedName>
</protein>
<dbReference type="PANTHER" id="PTHR10676">
    <property type="entry name" value="DYNEIN HEAVY CHAIN FAMILY PROTEIN"/>
    <property type="match status" value="1"/>
</dbReference>
<dbReference type="PANTHER" id="PTHR10676:SF352">
    <property type="entry name" value="CYTOPLASMIC DYNEIN 2 HEAVY CHAIN 1"/>
    <property type="match status" value="1"/>
</dbReference>
<dbReference type="InterPro" id="IPR042228">
    <property type="entry name" value="Dynein_linker_3"/>
</dbReference>
<dbReference type="GO" id="GO:0060294">
    <property type="term" value="P:cilium movement involved in cell motility"/>
    <property type="evidence" value="ECO:0007669"/>
    <property type="project" value="TreeGrafter"/>
</dbReference>
<dbReference type="GO" id="GO:0005868">
    <property type="term" value="C:cytoplasmic dynein complex"/>
    <property type="evidence" value="ECO:0007669"/>
    <property type="project" value="TreeGrafter"/>
</dbReference>
<evidence type="ECO:0000313" key="4">
    <source>
        <dbReference type="WBParaSite" id="ACAC_0000352401-mRNA-1"/>
    </source>
</evidence>
<dbReference type="AlphaFoldDB" id="A0A0K0D0D9"/>
<evidence type="ECO:0000313" key="3">
    <source>
        <dbReference type="Proteomes" id="UP000035642"/>
    </source>
</evidence>
<dbReference type="GO" id="GO:0045505">
    <property type="term" value="F:dynein intermediate chain binding"/>
    <property type="evidence" value="ECO:0007669"/>
    <property type="project" value="InterPro"/>
</dbReference>
<accession>A0A0K0D0D9</accession>
<reference evidence="3" key="1">
    <citation type="submission" date="2012-09" db="EMBL/GenBank/DDBJ databases">
        <authorList>
            <person name="Martin A.A."/>
        </authorList>
    </citation>
    <scope>NUCLEOTIDE SEQUENCE</scope>
</reference>
<feature type="domain" description="Dynein heavy chain linker" evidence="2">
    <location>
        <begin position="4"/>
        <end position="300"/>
    </location>
</feature>
<name>A0A0K0D0D9_ANGCA</name>
<dbReference type="GO" id="GO:0035721">
    <property type="term" value="P:intraciliary retrograde transport"/>
    <property type="evidence" value="ECO:0007669"/>
    <property type="project" value="TreeGrafter"/>
</dbReference>
<proteinExistence type="predicted"/>
<feature type="coiled-coil region" evidence="1">
    <location>
        <begin position="170"/>
        <end position="197"/>
    </location>
</feature>